<protein>
    <recommendedName>
        <fullName evidence="3">Small basic protein</fullName>
    </recommendedName>
</protein>
<dbReference type="Proteomes" id="UP000315003">
    <property type="component" value="Chromosome"/>
</dbReference>
<proteinExistence type="predicted"/>
<keyword evidence="2" id="KW-1185">Reference proteome</keyword>
<dbReference type="InterPro" id="IPR026405">
    <property type="entry name" value="Chlam/Ver/Plancto_rRNA"/>
</dbReference>
<accession>A0A517T124</accession>
<dbReference type="NCBIfam" id="TIGR04137">
    <property type="entry name" value="Chlam_Ver_rRNA"/>
    <property type="match status" value="1"/>
</dbReference>
<sequence>MTLDRSLKVRAGAIKARNVLTRAERIAQLQQRDKFNEEDSILGMPKVRVVKVSLKKKKKVKKADDDKK</sequence>
<dbReference type="RefSeq" id="WP_145276542.1">
    <property type="nucleotide sequence ID" value="NZ_CP036272.1"/>
</dbReference>
<gene>
    <name evidence="1" type="ORF">SV7mr_45960</name>
</gene>
<evidence type="ECO:0008006" key="3">
    <source>
        <dbReference type="Google" id="ProtNLM"/>
    </source>
</evidence>
<reference evidence="1 2" key="1">
    <citation type="submission" date="2019-02" db="EMBL/GenBank/DDBJ databases">
        <title>Deep-cultivation of Planctomycetes and their phenomic and genomic characterization uncovers novel biology.</title>
        <authorList>
            <person name="Wiegand S."/>
            <person name="Jogler M."/>
            <person name="Boedeker C."/>
            <person name="Pinto D."/>
            <person name="Vollmers J."/>
            <person name="Rivas-Marin E."/>
            <person name="Kohn T."/>
            <person name="Peeters S.H."/>
            <person name="Heuer A."/>
            <person name="Rast P."/>
            <person name="Oberbeckmann S."/>
            <person name="Bunk B."/>
            <person name="Jeske O."/>
            <person name="Meyerdierks A."/>
            <person name="Storesund J.E."/>
            <person name="Kallscheuer N."/>
            <person name="Luecker S."/>
            <person name="Lage O.M."/>
            <person name="Pohl T."/>
            <person name="Merkel B.J."/>
            <person name="Hornburger P."/>
            <person name="Mueller R.-W."/>
            <person name="Bruemmer F."/>
            <person name="Labrenz M."/>
            <person name="Spormann A.M."/>
            <person name="Op den Camp H."/>
            <person name="Overmann J."/>
            <person name="Amann R."/>
            <person name="Jetten M.S.M."/>
            <person name="Mascher T."/>
            <person name="Medema M.H."/>
            <person name="Devos D.P."/>
            <person name="Kaster A.-K."/>
            <person name="Ovreas L."/>
            <person name="Rohde M."/>
            <person name="Galperin M.Y."/>
            <person name="Jogler C."/>
        </authorList>
    </citation>
    <scope>NUCLEOTIDE SEQUENCE [LARGE SCALE GENOMIC DNA]</scope>
    <source>
        <strain evidence="1 2">SV_7m_r</strain>
    </source>
</reference>
<evidence type="ECO:0000313" key="2">
    <source>
        <dbReference type="Proteomes" id="UP000315003"/>
    </source>
</evidence>
<dbReference type="EMBL" id="CP036272">
    <property type="protein sequence ID" value="QDT62053.1"/>
    <property type="molecule type" value="Genomic_DNA"/>
</dbReference>
<evidence type="ECO:0000313" key="1">
    <source>
        <dbReference type="EMBL" id="QDT62053.1"/>
    </source>
</evidence>
<dbReference type="AlphaFoldDB" id="A0A517T124"/>
<name>A0A517T124_9BACT</name>
<dbReference type="OrthoDB" id="291303at2"/>
<organism evidence="1 2">
    <name type="scientific">Stieleria bergensis</name>
    <dbReference type="NCBI Taxonomy" id="2528025"/>
    <lineage>
        <taxon>Bacteria</taxon>
        <taxon>Pseudomonadati</taxon>
        <taxon>Planctomycetota</taxon>
        <taxon>Planctomycetia</taxon>
        <taxon>Pirellulales</taxon>
        <taxon>Pirellulaceae</taxon>
        <taxon>Stieleria</taxon>
    </lineage>
</organism>